<dbReference type="InterPro" id="IPR057670">
    <property type="entry name" value="SH3_retrovirus"/>
</dbReference>
<dbReference type="GO" id="GO:0003887">
    <property type="term" value="F:DNA-directed DNA polymerase activity"/>
    <property type="evidence" value="ECO:0007669"/>
    <property type="project" value="UniProtKB-KW"/>
</dbReference>
<keyword evidence="11" id="KW-0808">Transferase</keyword>
<dbReference type="SUPFAM" id="SSF53098">
    <property type="entry name" value="Ribonuclease H-like"/>
    <property type="match status" value="1"/>
</dbReference>
<accession>A0A9Q3FLX7</accession>
<evidence type="ECO:0000259" key="17">
    <source>
        <dbReference type="PROSITE" id="PS50994"/>
    </source>
</evidence>
<keyword evidence="3" id="KW-0540">Nuclease</keyword>
<dbReference type="InterPro" id="IPR036397">
    <property type="entry name" value="RNaseH_sf"/>
</dbReference>
<evidence type="ECO:0000256" key="3">
    <source>
        <dbReference type="ARBA" id="ARBA00022722"/>
    </source>
</evidence>
<proteinExistence type="predicted"/>
<dbReference type="InterPro" id="IPR012337">
    <property type="entry name" value="RNaseH-like_sf"/>
</dbReference>
<dbReference type="GO" id="GO:0005634">
    <property type="term" value="C:nucleus"/>
    <property type="evidence" value="ECO:0007669"/>
    <property type="project" value="UniProtKB-ARBA"/>
</dbReference>
<dbReference type="Pfam" id="PF07727">
    <property type="entry name" value="RVT_2"/>
    <property type="match status" value="1"/>
</dbReference>
<dbReference type="Proteomes" id="UP000765509">
    <property type="component" value="Unassembled WGS sequence"/>
</dbReference>
<evidence type="ECO:0000256" key="8">
    <source>
        <dbReference type="ARBA" id="ARBA00022884"/>
    </source>
</evidence>
<dbReference type="Pfam" id="PF25597">
    <property type="entry name" value="SH3_retrovirus"/>
    <property type="match status" value="1"/>
</dbReference>
<keyword evidence="1" id="KW-0815">Transposition</keyword>
<sequence>MRWSLKITALSTVLWAQRSNKTARELDQSIENLIHLFQRLKISKSTPRLLSKMNDSSNSYTTLLEIKNLEKLNSSNFISWQRSIIASLGMRNLENLLNPGKPDNNNPKQKQTVFYFIVGHLDAENYDIFVSEDSKDPSKLWCSIKEHYASSSAENVASYLGKLFSIKFPSSSSRLSESISLFHSTLKLLCSLSPNLFTGDVMPQVLAFYVSTKIPTVEEVFKEVELDMLQRTNTDKELRMALKATTKPKRQLCQKGKHNPLAPHSEYDCFQLFPEKRDTYHKQRINHETSSALAVCNQVALLSNSPVLESGCSNSVAPDESLFFKTKSTTETLYVANGVKMHVAAEGVLQLTTSVGKLSFPNALVVPLASSVLIPLGSFLNNGATLKGYKGGAKLFDKNNCLILTTRIVNNVLLIDTPPVKRACASIRADPLIIHKRLGHPNNFITSKIFPSIDFSNVSCVSCSLSKSHRLLFSGSFPTPANCLDVIHMDICGLISPLSRGQSKYIFQLIDGYSRMHFIFLLKSKSESFNKFVEFQRLAENQTGRQIKTVVSNKGGEFVNSKLKELFSRQGIIHQSTAPYTPQQNLISERGNCTLFEKVRVMLQDYQVPSEWWGEASAMATFILNRTPSSVILFQTPISRWSFLETDLSVLHPFGCSVVMHVPKERRASKVNPTGLLCMLVGLTEAHHNYCLFNPLTGKIHISHDCTFLDGKAFWPNFVSTPSVSAPPDFHFPSSADAPPNCASNSPVAAPALESSESAAISGGSEITPVVDPACEVFALPAPSSSPILPMDDLQPRHPSLSCQDTNSEELEAPGSPNNKAYLQQSISGKRTRKPPTCFAGVVINNAPRSYQDALRSDSAKRWVASIQNELTSLERHGVLEEVPYDGSFQLLNTIWVFREKTDSSGNPVEAKAWLCVKGFLQVENLDFHETFAPTGWLSTLCFLLGYCAAKDLDLHQMDVKTAFLHGNLDEDLHIWVPEGYTSSLGGNVCLKLKKSLYGLKQSPRNWYLHIKKFFEDSGF</sequence>
<evidence type="ECO:0000256" key="13">
    <source>
        <dbReference type="ARBA" id="ARBA00023268"/>
    </source>
</evidence>
<feature type="domain" description="Integrase catalytic" evidence="17">
    <location>
        <begin position="474"/>
        <end position="645"/>
    </location>
</feature>
<protein>
    <recommendedName>
        <fullName evidence="17">Integrase catalytic domain-containing protein</fullName>
    </recommendedName>
</protein>
<dbReference type="GO" id="GO:0006310">
    <property type="term" value="P:DNA recombination"/>
    <property type="evidence" value="ECO:0007669"/>
    <property type="project" value="UniProtKB-KW"/>
</dbReference>
<comment type="catalytic activity">
    <reaction evidence="14">
        <text>DNA(n) + a 2'-deoxyribonucleoside 5'-triphosphate = DNA(n+1) + diphosphate</text>
        <dbReference type="Rhea" id="RHEA:22508"/>
        <dbReference type="Rhea" id="RHEA-COMP:17339"/>
        <dbReference type="Rhea" id="RHEA-COMP:17340"/>
        <dbReference type="ChEBI" id="CHEBI:33019"/>
        <dbReference type="ChEBI" id="CHEBI:61560"/>
        <dbReference type="ChEBI" id="CHEBI:173112"/>
        <dbReference type="EC" id="2.7.7.49"/>
    </reaction>
</comment>
<dbReference type="EMBL" id="AVOT02047819">
    <property type="protein sequence ID" value="MBW0543090.1"/>
    <property type="molecule type" value="Genomic_DNA"/>
</dbReference>
<dbReference type="GO" id="GO:0015074">
    <property type="term" value="P:DNA integration"/>
    <property type="evidence" value="ECO:0007669"/>
    <property type="project" value="UniProtKB-KW"/>
</dbReference>
<keyword evidence="13" id="KW-0511">Multifunctional enzyme</keyword>
<dbReference type="GO" id="GO:0004519">
    <property type="term" value="F:endonuclease activity"/>
    <property type="evidence" value="ECO:0007669"/>
    <property type="project" value="UniProtKB-KW"/>
</dbReference>
<dbReference type="OrthoDB" id="3943081at2759"/>
<gene>
    <name evidence="18" type="ORF">O181_082805</name>
</gene>
<comment type="catalytic activity">
    <reaction evidence="15">
        <text>DNA(n) + a 2'-deoxyribonucleoside 5'-triphosphate = DNA(n+1) + diphosphate</text>
        <dbReference type="Rhea" id="RHEA:22508"/>
        <dbReference type="Rhea" id="RHEA-COMP:17339"/>
        <dbReference type="Rhea" id="RHEA-COMP:17340"/>
        <dbReference type="ChEBI" id="CHEBI:33019"/>
        <dbReference type="ChEBI" id="CHEBI:61560"/>
        <dbReference type="ChEBI" id="CHEBI:173112"/>
        <dbReference type="EC" id="2.7.7.7"/>
    </reaction>
</comment>
<keyword evidence="9" id="KW-0229">DNA integration</keyword>
<evidence type="ECO:0000256" key="10">
    <source>
        <dbReference type="ARBA" id="ARBA00022918"/>
    </source>
</evidence>
<evidence type="ECO:0000256" key="2">
    <source>
        <dbReference type="ARBA" id="ARBA00022695"/>
    </source>
</evidence>
<keyword evidence="4" id="KW-0479">Metal-binding</keyword>
<keyword evidence="10" id="KW-0695">RNA-directed DNA polymerase</keyword>
<keyword evidence="6" id="KW-0378">Hydrolase</keyword>
<evidence type="ECO:0000256" key="14">
    <source>
        <dbReference type="ARBA" id="ARBA00048173"/>
    </source>
</evidence>
<evidence type="ECO:0000256" key="11">
    <source>
        <dbReference type="ARBA" id="ARBA00022932"/>
    </source>
</evidence>
<dbReference type="InterPro" id="IPR039537">
    <property type="entry name" value="Retrotran_Ty1/copia-like"/>
</dbReference>
<dbReference type="PANTHER" id="PTHR42648">
    <property type="entry name" value="TRANSPOSASE, PUTATIVE-RELATED"/>
    <property type="match status" value="1"/>
</dbReference>
<evidence type="ECO:0000256" key="15">
    <source>
        <dbReference type="ARBA" id="ARBA00049244"/>
    </source>
</evidence>
<evidence type="ECO:0000256" key="12">
    <source>
        <dbReference type="ARBA" id="ARBA00023172"/>
    </source>
</evidence>
<keyword evidence="8" id="KW-0694">RNA-binding</keyword>
<dbReference type="AlphaFoldDB" id="A0A9Q3FLX7"/>
<evidence type="ECO:0000256" key="9">
    <source>
        <dbReference type="ARBA" id="ARBA00022908"/>
    </source>
</evidence>
<dbReference type="GO" id="GO:0032196">
    <property type="term" value="P:transposition"/>
    <property type="evidence" value="ECO:0007669"/>
    <property type="project" value="UniProtKB-KW"/>
</dbReference>
<evidence type="ECO:0000256" key="7">
    <source>
        <dbReference type="ARBA" id="ARBA00022842"/>
    </source>
</evidence>
<dbReference type="PROSITE" id="PS50994">
    <property type="entry name" value="INTEGRASE"/>
    <property type="match status" value="1"/>
</dbReference>
<keyword evidence="12" id="KW-0233">DNA recombination</keyword>
<evidence type="ECO:0000256" key="6">
    <source>
        <dbReference type="ARBA" id="ARBA00022801"/>
    </source>
</evidence>
<dbReference type="InterPro" id="IPR001584">
    <property type="entry name" value="Integrase_cat-core"/>
</dbReference>
<feature type="region of interest" description="Disordered" evidence="16">
    <location>
        <begin position="786"/>
        <end position="819"/>
    </location>
</feature>
<dbReference type="InterPro" id="IPR013103">
    <property type="entry name" value="RVT_2"/>
</dbReference>
<dbReference type="GO" id="GO:0003723">
    <property type="term" value="F:RNA binding"/>
    <property type="evidence" value="ECO:0007669"/>
    <property type="project" value="UniProtKB-KW"/>
</dbReference>
<keyword evidence="19" id="KW-1185">Reference proteome</keyword>
<dbReference type="Gene3D" id="3.30.420.10">
    <property type="entry name" value="Ribonuclease H-like superfamily/Ribonuclease H"/>
    <property type="match status" value="1"/>
</dbReference>
<evidence type="ECO:0000313" key="19">
    <source>
        <dbReference type="Proteomes" id="UP000765509"/>
    </source>
</evidence>
<keyword evidence="5" id="KW-0255">Endonuclease</keyword>
<dbReference type="GO" id="GO:0046872">
    <property type="term" value="F:metal ion binding"/>
    <property type="evidence" value="ECO:0007669"/>
    <property type="project" value="UniProtKB-KW"/>
</dbReference>
<keyword evidence="7" id="KW-0460">Magnesium</keyword>
<dbReference type="GO" id="GO:0016787">
    <property type="term" value="F:hydrolase activity"/>
    <property type="evidence" value="ECO:0007669"/>
    <property type="project" value="UniProtKB-KW"/>
</dbReference>
<comment type="caution">
    <text evidence="18">The sequence shown here is derived from an EMBL/GenBank/DDBJ whole genome shotgun (WGS) entry which is preliminary data.</text>
</comment>
<evidence type="ECO:0000256" key="1">
    <source>
        <dbReference type="ARBA" id="ARBA00022578"/>
    </source>
</evidence>
<evidence type="ECO:0000313" key="18">
    <source>
        <dbReference type="EMBL" id="MBW0543090.1"/>
    </source>
</evidence>
<organism evidence="18 19">
    <name type="scientific">Austropuccinia psidii MF-1</name>
    <dbReference type="NCBI Taxonomy" id="1389203"/>
    <lineage>
        <taxon>Eukaryota</taxon>
        <taxon>Fungi</taxon>
        <taxon>Dikarya</taxon>
        <taxon>Basidiomycota</taxon>
        <taxon>Pucciniomycotina</taxon>
        <taxon>Pucciniomycetes</taxon>
        <taxon>Pucciniales</taxon>
        <taxon>Sphaerophragmiaceae</taxon>
        <taxon>Austropuccinia</taxon>
    </lineage>
</organism>
<evidence type="ECO:0000256" key="16">
    <source>
        <dbReference type="SAM" id="MobiDB-lite"/>
    </source>
</evidence>
<reference evidence="18" key="1">
    <citation type="submission" date="2021-03" db="EMBL/GenBank/DDBJ databases">
        <title>Draft genome sequence of rust myrtle Austropuccinia psidii MF-1, a brazilian biotype.</title>
        <authorList>
            <person name="Quecine M.C."/>
            <person name="Pachon D.M.R."/>
            <person name="Bonatelli M.L."/>
            <person name="Correr F.H."/>
            <person name="Franceschini L.M."/>
            <person name="Leite T.F."/>
            <person name="Margarido G.R.A."/>
            <person name="Almeida C.A."/>
            <person name="Ferrarezi J.A."/>
            <person name="Labate C.A."/>
        </authorList>
    </citation>
    <scope>NUCLEOTIDE SEQUENCE</scope>
    <source>
        <strain evidence="18">MF-1</strain>
    </source>
</reference>
<evidence type="ECO:0000256" key="5">
    <source>
        <dbReference type="ARBA" id="ARBA00022759"/>
    </source>
</evidence>
<name>A0A9Q3FLX7_9BASI</name>
<keyword evidence="11" id="KW-0239">DNA-directed DNA polymerase</keyword>
<keyword evidence="2" id="KW-0548">Nucleotidyltransferase</keyword>
<dbReference type="PANTHER" id="PTHR42648:SF11">
    <property type="entry name" value="TRANSPOSON TY4-P GAG-POL POLYPROTEIN"/>
    <property type="match status" value="1"/>
</dbReference>
<evidence type="ECO:0000256" key="4">
    <source>
        <dbReference type="ARBA" id="ARBA00022723"/>
    </source>
</evidence>
<dbReference type="GO" id="GO:0003964">
    <property type="term" value="F:RNA-directed DNA polymerase activity"/>
    <property type="evidence" value="ECO:0007669"/>
    <property type="project" value="UniProtKB-KW"/>
</dbReference>